<sequence>MVAFARNCRCNSFQLQNSIQLLACGVTERVNQWLLYHGLASSRRTATLALKTLLSGAKAELKKMFESPLACVVSPIICIDNLDIKQHVHTHSIGHQTRMFHGTWGYVHFPSPEFINMLDTSQLNLDSFNKAMKKVSLFQIKPSMFLPTPEEEESYKAVWKSQIAQVLNIENLIQTANHQDAPTDGRPQKHLRSLRVPSSYAHHILENILFQLGASHTLWNIAAAILKAHLGDTNNSLDVGAWQCLENLGIPHTKAIPQKDFLLMIKHMEQVHEATILHGLKIIMGTQDSPIVDKDPIKGLGKISTKK</sequence>
<evidence type="ECO:0000313" key="3">
    <source>
        <dbReference type="EMBL" id="PLW52114.1"/>
    </source>
</evidence>
<accession>A0A2N5VQ52</accession>
<dbReference type="InterPro" id="IPR046496">
    <property type="entry name" value="DUF6589"/>
</dbReference>
<dbReference type="Proteomes" id="UP000235392">
    <property type="component" value="Unassembled WGS sequence"/>
</dbReference>
<name>A0A2N5VQ52_9BASI</name>
<gene>
    <name evidence="3" type="ORF">PCASD_02123</name>
    <name evidence="2" type="ORF">PCASD_18917</name>
</gene>
<dbReference type="EMBL" id="PGCI01000002">
    <property type="protein sequence ID" value="PLW52114.1"/>
    <property type="molecule type" value="Genomic_DNA"/>
</dbReference>
<comment type="caution">
    <text evidence="3">The sequence shown here is derived from an EMBL/GenBank/DDBJ whole genome shotgun (WGS) entry which is preliminary data.</text>
</comment>
<evidence type="ECO:0000259" key="1">
    <source>
        <dbReference type="Pfam" id="PF20231"/>
    </source>
</evidence>
<reference evidence="3 4" key="1">
    <citation type="submission" date="2017-11" db="EMBL/GenBank/DDBJ databases">
        <title>De novo assembly and phasing of dikaryotic genomes from two isolates of Puccinia coronata f. sp. avenae, the causal agent of oat crown rust.</title>
        <authorList>
            <person name="Miller M.E."/>
            <person name="Zhang Y."/>
            <person name="Omidvar V."/>
            <person name="Sperschneider J."/>
            <person name="Schwessinger B."/>
            <person name="Raley C."/>
            <person name="Palmer J.M."/>
            <person name="Garnica D."/>
            <person name="Upadhyaya N."/>
            <person name="Rathjen J."/>
            <person name="Taylor J.M."/>
            <person name="Park R.F."/>
            <person name="Dodds P.N."/>
            <person name="Hirsch C.D."/>
            <person name="Kianian S.F."/>
            <person name="Figueroa M."/>
        </authorList>
    </citation>
    <scope>NUCLEOTIDE SEQUENCE [LARGE SCALE GENOMIC DNA]</scope>
    <source>
        <strain evidence="3">12SD80</strain>
    </source>
</reference>
<dbReference type="EMBL" id="PGCI01000672">
    <property type="protein sequence ID" value="PLW22196.1"/>
    <property type="molecule type" value="Genomic_DNA"/>
</dbReference>
<evidence type="ECO:0000313" key="2">
    <source>
        <dbReference type="EMBL" id="PLW22196.1"/>
    </source>
</evidence>
<feature type="domain" description="DUF6589" evidence="1">
    <location>
        <begin position="201"/>
        <end position="288"/>
    </location>
</feature>
<dbReference type="AlphaFoldDB" id="A0A2N5VQ52"/>
<proteinExistence type="predicted"/>
<protein>
    <recommendedName>
        <fullName evidence="1">DUF6589 domain-containing protein</fullName>
    </recommendedName>
</protein>
<dbReference type="Pfam" id="PF20231">
    <property type="entry name" value="DUF6589"/>
    <property type="match status" value="1"/>
</dbReference>
<evidence type="ECO:0000313" key="4">
    <source>
        <dbReference type="Proteomes" id="UP000235392"/>
    </source>
</evidence>
<organism evidence="3 4">
    <name type="scientific">Puccinia coronata f. sp. avenae</name>
    <dbReference type="NCBI Taxonomy" id="200324"/>
    <lineage>
        <taxon>Eukaryota</taxon>
        <taxon>Fungi</taxon>
        <taxon>Dikarya</taxon>
        <taxon>Basidiomycota</taxon>
        <taxon>Pucciniomycotina</taxon>
        <taxon>Pucciniomycetes</taxon>
        <taxon>Pucciniales</taxon>
        <taxon>Pucciniaceae</taxon>
        <taxon>Puccinia</taxon>
    </lineage>
</organism>